<reference evidence="1" key="1">
    <citation type="submission" date="2017-09" db="EMBL/GenBank/DDBJ databases">
        <authorList>
            <person name="Campbell M.A."/>
            <person name="Lukasik P."/>
            <person name="Simon C."/>
            <person name="McCutcheon J.P."/>
        </authorList>
    </citation>
    <scope>NUCLEOTIDE SEQUENCE [LARGE SCALE GENOMIC DNA]</scope>
    <source>
        <strain evidence="1">MAGCAS</strain>
    </source>
</reference>
<keyword evidence="2" id="KW-1185">Reference proteome</keyword>
<gene>
    <name evidence="1" type="primary">rpsP</name>
    <name evidence="1" type="ORF">MAGCAS_120</name>
</gene>
<protein>
    <submittedName>
        <fullName evidence="1">30S ribosomal protein S16</fullName>
    </submittedName>
</protein>
<accession>A0ABX4MF81</accession>
<evidence type="ECO:0000313" key="1">
    <source>
        <dbReference type="EMBL" id="PIM95050.1"/>
    </source>
</evidence>
<keyword evidence="1" id="KW-0689">Ribosomal protein</keyword>
<dbReference type="EMBL" id="NXGL01000016">
    <property type="protein sequence ID" value="PIM95050.1"/>
    <property type="molecule type" value="Genomic_DNA"/>
</dbReference>
<sequence>MIRINLFEKKRTNHWWFVVIDLEKRVIDQIDYSRWIGDKLKICSTIGSLKHLMSSGTLASNWTIKFLITSGII</sequence>
<name>A0ABX4MF81_9HYPH</name>
<organism evidence="1 2">
    <name type="scientific">Candidatus Hodgkinia cicadicola</name>
    <dbReference type="NCBI Taxonomy" id="573658"/>
    <lineage>
        <taxon>Bacteria</taxon>
        <taxon>Pseudomonadati</taxon>
        <taxon>Pseudomonadota</taxon>
        <taxon>Alphaproteobacteria</taxon>
        <taxon>Hyphomicrobiales</taxon>
        <taxon>Candidatus Hodgkinia</taxon>
    </lineage>
</organism>
<proteinExistence type="predicted"/>
<keyword evidence="1" id="KW-0687">Ribonucleoprotein</keyword>
<dbReference type="GO" id="GO:0005840">
    <property type="term" value="C:ribosome"/>
    <property type="evidence" value="ECO:0007669"/>
    <property type="project" value="UniProtKB-KW"/>
</dbReference>
<dbReference type="Proteomes" id="UP000229707">
    <property type="component" value="Unassembled WGS sequence"/>
</dbReference>
<evidence type="ECO:0000313" key="2">
    <source>
        <dbReference type="Proteomes" id="UP000229707"/>
    </source>
</evidence>
<comment type="caution">
    <text evidence="1">The sequence shown here is derived from an EMBL/GenBank/DDBJ whole genome shotgun (WGS) entry which is preliminary data.</text>
</comment>